<dbReference type="EMBL" id="MTKT01002122">
    <property type="protein sequence ID" value="OWM81968.1"/>
    <property type="molecule type" value="Genomic_DNA"/>
</dbReference>
<sequence>MVEGSGSPIGGLDPELTGDPESKSPVDSGSRPPIGDPDPDPDPSTEGAGTHKGRRHPRWR</sequence>
<dbReference type="Proteomes" id="UP000197138">
    <property type="component" value="Unassembled WGS sequence"/>
</dbReference>
<gene>
    <name evidence="2" type="ORF">CDL15_Pgr027166</name>
</gene>
<name>A0A218XB01_PUNGR</name>
<feature type="region of interest" description="Disordered" evidence="1">
    <location>
        <begin position="1"/>
        <end position="60"/>
    </location>
</feature>
<protein>
    <submittedName>
        <fullName evidence="2">Uncharacterized protein</fullName>
    </submittedName>
</protein>
<reference evidence="3" key="1">
    <citation type="journal article" date="2017" name="Plant J.">
        <title>The pomegranate (Punica granatum L.) genome and the genomics of punicalagin biosynthesis.</title>
        <authorList>
            <person name="Qin G."/>
            <person name="Xu C."/>
            <person name="Ming R."/>
            <person name="Tang H."/>
            <person name="Guyot R."/>
            <person name="Kramer E.M."/>
            <person name="Hu Y."/>
            <person name="Yi X."/>
            <person name="Qi Y."/>
            <person name="Xu X."/>
            <person name="Gao Z."/>
            <person name="Pan H."/>
            <person name="Jian J."/>
            <person name="Tian Y."/>
            <person name="Yue Z."/>
            <person name="Xu Y."/>
        </authorList>
    </citation>
    <scope>NUCLEOTIDE SEQUENCE [LARGE SCALE GENOMIC DNA]</scope>
    <source>
        <strain evidence="3">cv. Dabenzi</strain>
    </source>
</reference>
<organism evidence="2 3">
    <name type="scientific">Punica granatum</name>
    <name type="common">Pomegranate</name>
    <dbReference type="NCBI Taxonomy" id="22663"/>
    <lineage>
        <taxon>Eukaryota</taxon>
        <taxon>Viridiplantae</taxon>
        <taxon>Streptophyta</taxon>
        <taxon>Embryophyta</taxon>
        <taxon>Tracheophyta</taxon>
        <taxon>Spermatophyta</taxon>
        <taxon>Magnoliopsida</taxon>
        <taxon>eudicotyledons</taxon>
        <taxon>Gunneridae</taxon>
        <taxon>Pentapetalae</taxon>
        <taxon>rosids</taxon>
        <taxon>malvids</taxon>
        <taxon>Myrtales</taxon>
        <taxon>Lythraceae</taxon>
        <taxon>Punica</taxon>
    </lineage>
</organism>
<evidence type="ECO:0000313" key="2">
    <source>
        <dbReference type="EMBL" id="OWM81968.1"/>
    </source>
</evidence>
<evidence type="ECO:0000313" key="3">
    <source>
        <dbReference type="Proteomes" id="UP000197138"/>
    </source>
</evidence>
<feature type="compositionally biased region" description="Basic residues" evidence="1">
    <location>
        <begin position="51"/>
        <end position="60"/>
    </location>
</feature>
<evidence type="ECO:0000256" key="1">
    <source>
        <dbReference type="SAM" id="MobiDB-lite"/>
    </source>
</evidence>
<proteinExistence type="predicted"/>
<dbReference type="AlphaFoldDB" id="A0A218XB01"/>
<comment type="caution">
    <text evidence="2">The sequence shown here is derived from an EMBL/GenBank/DDBJ whole genome shotgun (WGS) entry which is preliminary data.</text>
</comment>
<accession>A0A218XB01</accession>